<dbReference type="InterPro" id="IPR050490">
    <property type="entry name" value="Bact_solute-bd_prot1"/>
</dbReference>
<comment type="subcellular location">
    <subcellularLocation>
        <location evidence="1">Periplasm</location>
    </subcellularLocation>
</comment>
<gene>
    <name evidence="6" type="ORF">DVH29_13770</name>
</gene>
<feature type="chain" id="PRO_5016613112" evidence="5">
    <location>
        <begin position="24"/>
        <end position="454"/>
    </location>
</feature>
<dbReference type="Gene3D" id="3.40.190.10">
    <property type="entry name" value="Periplasmic binding protein-like II"/>
    <property type="match status" value="2"/>
</dbReference>
<dbReference type="AlphaFoldDB" id="A0A369W7G6"/>
<dbReference type="PANTHER" id="PTHR43649">
    <property type="entry name" value="ARABINOSE-BINDING PROTEIN-RELATED"/>
    <property type="match status" value="1"/>
</dbReference>
<evidence type="ECO:0000256" key="2">
    <source>
        <dbReference type="ARBA" id="ARBA00008520"/>
    </source>
</evidence>
<dbReference type="GO" id="GO:0042597">
    <property type="term" value="C:periplasmic space"/>
    <property type="evidence" value="ECO:0007669"/>
    <property type="project" value="UniProtKB-SubCell"/>
</dbReference>
<dbReference type="SUPFAM" id="SSF53850">
    <property type="entry name" value="Periplasmic binding protein-like II"/>
    <property type="match status" value="1"/>
</dbReference>
<evidence type="ECO:0000313" key="6">
    <source>
        <dbReference type="EMBL" id="RDE08001.1"/>
    </source>
</evidence>
<comment type="similarity">
    <text evidence="2">Belongs to the bacterial solute-binding protein 1 family.</text>
</comment>
<keyword evidence="5" id="KW-0732">Signal</keyword>
<dbReference type="OrthoDB" id="8663148at2"/>
<dbReference type="EMBL" id="QQNH01000026">
    <property type="protein sequence ID" value="RDE08001.1"/>
    <property type="molecule type" value="Genomic_DNA"/>
</dbReference>
<evidence type="ECO:0000256" key="4">
    <source>
        <dbReference type="ARBA" id="ARBA00022764"/>
    </source>
</evidence>
<reference evidence="7" key="1">
    <citation type="submission" date="2018-07" db="EMBL/GenBank/DDBJ databases">
        <authorList>
            <person name="Liu B.-T."/>
            <person name="Du Z."/>
        </authorList>
    </citation>
    <scope>NUCLEOTIDE SEQUENCE [LARGE SCALE GENOMIC DNA]</scope>
    <source>
        <strain evidence="7">XYN52</strain>
    </source>
</reference>
<proteinExistence type="inferred from homology"/>
<keyword evidence="3" id="KW-0813">Transport</keyword>
<dbReference type="Pfam" id="PF01547">
    <property type="entry name" value="SBP_bac_1"/>
    <property type="match status" value="1"/>
</dbReference>
<evidence type="ECO:0000313" key="7">
    <source>
        <dbReference type="Proteomes" id="UP000253759"/>
    </source>
</evidence>
<accession>A0A369W7G6</accession>
<dbReference type="Proteomes" id="UP000253759">
    <property type="component" value="Unassembled WGS sequence"/>
</dbReference>
<evidence type="ECO:0000256" key="3">
    <source>
        <dbReference type="ARBA" id="ARBA00022448"/>
    </source>
</evidence>
<dbReference type="InterPro" id="IPR006059">
    <property type="entry name" value="SBP"/>
</dbReference>
<keyword evidence="4" id="KW-0574">Periplasm</keyword>
<name>A0A369W7G6_9HYPH</name>
<protein>
    <submittedName>
        <fullName evidence="6">Carbohydrate ABC transporter substrate-binding protein</fullName>
    </submittedName>
</protein>
<sequence>MHKTLLAGVSTLALAMTATAGFAQDIVRGEGDFSWDSLDAFEAEYGDLGGQLTFWTPWRDDPGDASQWRAVVSFFEEATGVSTQLGSSPNYEEQARIDIAAGSPANITILPQPGLLAEFAAQGALTDLGDDATAWINENYAAGESWSALGQFEGQDGNVAQYAFPFKQEVKSLIWYSPVNFDEMGYEVPETMEGLFALQDQIKADGGTPWCVGLESGGATGWPATDWIEDLMLRTQTPEDYDAWVSNELKFNDPKVVEAIEIFGSIVKDDANVAGGTAAVATTAFGDSPLGLFTIPPQCYMHKQASFIASFFPDGSEAGSDYDFFYMPPYESEADLGRPVLGSGTLISITRDSDAARAFIEYLKTPIAHEIWMAQPNSSFLTAHTGANVDVYSSDALRQQGEILLEATTFRFDGSDMMPGAIGAGSFWTGMVDFVNGLSAQQAADQIQASWDNL</sequence>
<evidence type="ECO:0000256" key="5">
    <source>
        <dbReference type="SAM" id="SignalP"/>
    </source>
</evidence>
<organism evidence="6 7">
    <name type="scientific">Pelagibacterium lacus</name>
    <dbReference type="NCBI Taxonomy" id="2282655"/>
    <lineage>
        <taxon>Bacteria</taxon>
        <taxon>Pseudomonadati</taxon>
        <taxon>Pseudomonadota</taxon>
        <taxon>Alphaproteobacteria</taxon>
        <taxon>Hyphomicrobiales</taxon>
        <taxon>Devosiaceae</taxon>
        <taxon>Pelagibacterium</taxon>
    </lineage>
</organism>
<dbReference type="PANTHER" id="PTHR43649:SF29">
    <property type="entry name" value="OSMOPROTECTIVE COMPOUNDS-BINDING PROTEIN GGTB"/>
    <property type="match status" value="1"/>
</dbReference>
<keyword evidence="7" id="KW-1185">Reference proteome</keyword>
<dbReference type="RefSeq" id="WP_114646766.1">
    <property type="nucleotide sequence ID" value="NZ_QQNH01000026.1"/>
</dbReference>
<feature type="signal peptide" evidence="5">
    <location>
        <begin position="1"/>
        <end position="23"/>
    </location>
</feature>
<comment type="caution">
    <text evidence="6">The sequence shown here is derived from an EMBL/GenBank/DDBJ whole genome shotgun (WGS) entry which is preliminary data.</text>
</comment>
<evidence type="ECO:0000256" key="1">
    <source>
        <dbReference type="ARBA" id="ARBA00004418"/>
    </source>
</evidence>